<organism evidence="2 3">
    <name type="scientific">Purpureocillium lilacinum</name>
    <name type="common">Paecilomyces lilacinus</name>
    <dbReference type="NCBI Taxonomy" id="33203"/>
    <lineage>
        <taxon>Eukaryota</taxon>
        <taxon>Fungi</taxon>
        <taxon>Dikarya</taxon>
        <taxon>Ascomycota</taxon>
        <taxon>Pezizomycotina</taxon>
        <taxon>Sordariomycetes</taxon>
        <taxon>Hypocreomycetidae</taxon>
        <taxon>Hypocreales</taxon>
        <taxon>Ophiocordycipitaceae</taxon>
        <taxon>Purpureocillium</taxon>
    </lineage>
</organism>
<feature type="region of interest" description="Disordered" evidence="1">
    <location>
        <begin position="1"/>
        <end position="46"/>
    </location>
</feature>
<protein>
    <submittedName>
        <fullName evidence="2">Uncharacterized protein</fullName>
    </submittedName>
</protein>
<name>A0A2U3E1Q5_PURLI</name>
<evidence type="ECO:0000313" key="3">
    <source>
        <dbReference type="Proteomes" id="UP000245956"/>
    </source>
</evidence>
<evidence type="ECO:0000313" key="2">
    <source>
        <dbReference type="EMBL" id="PWI68429.1"/>
    </source>
</evidence>
<sequence length="524" mass="58810">MKQGLGGGCKRQLERPGRMGRNLQGTPTGAAECRHGPNTPETCTSEHPAARRPVMVGSLTQLAANVQPEPPCFAPRPERRDRWHALHGYDTSDSPWRRGNDANEQRRVRVEEKLQTAARAHLQWPWRKHGNFTIQQCYMAAPGAGTYPSSPHVCQLKQRRKQRLMTTVPSRAGYSVLRNGTLDRGPWARTGWWTKAKDRLRPFKARAWRVNIERKNEPTLYGVILSPPSLAFGGSLQLGPKGSIRAEPLGGYGVCGNCSTGAQEPPRNIPQKPDASSTAPRPTTLCMERWGLLPRCNGPIMSKAPAFCARSQKRLRSYWLRMLCQRRVMTGSSATAGLSLPIAGMDAARVARGLLQARRTHYIYRFSPTDSRLPTRLLAYLVFLESAAWPPGRYAVGQKARDPAWPFSDYIRVAVLEDCHSGNMEWPPDPRGLLQLRVREAGTGAPMRSVRPFRRAIVLMSDLDRPFRQRRKSPGARNGVKSLNLLEPPRVYAISAWNKRAIVGKNFIPSVYFPPFHRFLQNIP</sequence>
<comment type="caution">
    <text evidence="2">The sequence shown here is derived from an EMBL/GenBank/DDBJ whole genome shotgun (WGS) entry which is preliminary data.</text>
</comment>
<evidence type="ECO:0000256" key="1">
    <source>
        <dbReference type="SAM" id="MobiDB-lite"/>
    </source>
</evidence>
<dbReference type="AlphaFoldDB" id="A0A2U3E1Q5"/>
<reference evidence="2 3" key="1">
    <citation type="journal article" date="2016" name="Front. Microbiol.">
        <title>Genome and transcriptome sequences reveal the specific parasitism of the nematophagous Purpureocillium lilacinum 36-1.</title>
        <authorList>
            <person name="Xie J."/>
            <person name="Li S."/>
            <person name="Mo C."/>
            <person name="Xiao X."/>
            <person name="Peng D."/>
            <person name="Wang G."/>
            <person name="Xiao Y."/>
        </authorList>
    </citation>
    <scope>NUCLEOTIDE SEQUENCE [LARGE SCALE GENOMIC DNA]</scope>
    <source>
        <strain evidence="2 3">36-1</strain>
    </source>
</reference>
<gene>
    <name evidence="2" type="ORF">PCL_02198</name>
</gene>
<accession>A0A2U3E1Q5</accession>
<dbReference type="EMBL" id="LCWV01000015">
    <property type="protein sequence ID" value="PWI68429.1"/>
    <property type="molecule type" value="Genomic_DNA"/>
</dbReference>
<dbReference type="Proteomes" id="UP000245956">
    <property type="component" value="Unassembled WGS sequence"/>
</dbReference>
<feature type="region of interest" description="Disordered" evidence="1">
    <location>
        <begin position="262"/>
        <end position="282"/>
    </location>
</feature>
<proteinExistence type="predicted"/>